<evidence type="ECO:0000313" key="2">
    <source>
        <dbReference type="Proteomes" id="UP000184480"/>
    </source>
</evidence>
<gene>
    <name evidence="1" type="ORF">SAMN05444362_103177</name>
</gene>
<dbReference type="Proteomes" id="UP000184480">
    <property type="component" value="Unassembled WGS sequence"/>
</dbReference>
<organism evidence="1 2">
    <name type="scientific">Dysgonomonas macrotermitis</name>
    <dbReference type="NCBI Taxonomy" id="1346286"/>
    <lineage>
        <taxon>Bacteria</taxon>
        <taxon>Pseudomonadati</taxon>
        <taxon>Bacteroidota</taxon>
        <taxon>Bacteroidia</taxon>
        <taxon>Bacteroidales</taxon>
        <taxon>Dysgonomonadaceae</taxon>
        <taxon>Dysgonomonas</taxon>
    </lineage>
</organism>
<proteinExistence type="predicted"/>
<sequence length="128" mass="14553">MVPIDENEKLLLQHILQCGGAFLEAHKEFYPFGMAMGYDFEIYTIAASDGNEFPNSQDLISLLEKILSSGINEGNYLLCAICYDIYLKETINGMERKRDAIKICFIANDHKNEVVLPYIFTSEGIIFE</sequence>
<evidence type="ECO:0000313" key="1">
    <source>
        <dbReference type="EMBL" id="SHF05344.1"/>
    </source>
</evidence>
<dbReference type="EMBL" id="FQUC01000003">
    <property type="protein sequence ID" value="SHF05344.1"/>
    <property type="molecule type" value="Genomic_DNA"/>
</dbReference>
<accession>A0A1M4YHN1</accession>
<name>A0A1M4YHN1_9BACT</name>
<dbReference type="STRING" id="1346286.SAMN05444362_103177"/>
<keyword evidence="2" id="KW-1185">Reference proteome</keyword>
<dbReference type="RefSeq" id="WP_062177535.1">
    <property type="nucleotide sequence ID" value="NZ_BBXL01000003.1"/>
</dbReference>
<protein>
    <submittedName>
        <fullName evidence="1">Uncharacterized protein</fullName>
    </submittedName>
</protein>
<reference evidence="2" key="1">
    <citation type="submission" date="2016-11" db="EMBL/GenBank/DDBJ databases">
        <authorList>
            <person name="Varghese N."/>
            <person name="Submissions S."/>
        </authorList>
    </citation>
    <scope>NUCLEOTIDE SEQUENCE [LARGE SCALE GENOMIC DNA]</scope>
    <source>
        <strain evidence="2">DSM 27370</strain>
    </source>
</reference>
<dbReference type="AlphaFoldDB" id="A0A1M4YHN1"/>
<dbReference type="OrthoDB" id="763610at2"/>